<protein>
    <submittedName>
        <fullName evidence="2">Putative sodium-dependent excitatory amino acid transporter glt-4</fullName>
    </submittedName>
</protein>
<dbReference type="AlphaFoldDB" id="A0A0A1X5T2"/>
<evidence type="ECO:0000256" key="1">
    <source>
        <dbReference type="SAM" id="SignalP"/>
    </source>
</evidence>
<name>A0A0A1X5T2_ZEUCU</name>
<accession>A0A0A1X5T2</accession>
<keyword evidence="1" id="KW-0732">Signal</keyword>
<reference evidence="2" key="2">
    <citation type="journal article" date="2015" name="Gigascience">
        <title>Reconstructing a comprehensive transcriptome assembly of a white-pupal translocated strain of the pest fruit fly Bactrocera cucurbitae.</title>
        <authorList>
            <person name="Sim S.B."/>
            <person name="Calla B."/>
            <person name="Hall B."/>
            <person name="DeRego T."/>
            <person name="Geib S.M."/>
        </authorList>
    </citation>
    <scope>NUCLEOTIDE SEQUENCE</scope>
</reference>
<dbReference type="OrthoDB" id="7935652at2759"/>
<organism evidence="2">
    <name type="scientific">Zeugodacus cucurbitae</name>
    <name type="common">Melon fruit fly</name>
    <name type="synonym">Bactrocera cucurbitae</name>
    <dbReference type="NCBI Taxonomy" id="28588"/>
    <lineage>
        <taxon>Eukaryota</taxon>
        <taxon>Metazoa</taxon>
        <taxon>Ecdysozoa</taxon>
        <taxon>Arthropoda</taxon>
        <taxon>Hexapoda</taxon>
        <taxon>Insecta</taxon>
        <taxon>Pterygota</taxon>
        <taxon>Neoptera</taxon>
        <taxon>Endopterygota</taxon>
        <taxon>Diptera</taxon>
        <taxon>Brachycera</taxon>
        <taxon>Muscomorpha</taxon>
        <taxon>Tephritoidea</taxon>
        <taxon>Tephritidae</taxon>
        <taxon>Zeugodacus</taxon>
        <taxon>Zeugodacus</taxon>
    </lineage>
</organism>
<sequence>MLLNRSKHIRFLLLNALVIALSLILIESKKEHAWKCMKEKCCSIDFSKMLRTVDYVLYVCGVNTVKGLHFKLYLDSGGPMDFLAYEPSKELDDTAYCGSVCDIADVCFKSRTFKVTADNNGTAEWCFEGGVIVMNETIFHEENICILFYNSTLELPTYLAEYMSAHRLW</sequence>
<evidence type="ECO:0000313" key="2">
    <source>
        <dbReference type="EMBL" id="JAD06674.1"/>
    </source>
</evidence>
<gene>
    <name evidence="2" type="primary">glt-4</name>
    <name evidence="2" type="ORF">g.57176</name>
</gene>
<reference evidence="2" key="1">
    <citation type="submission" date="2014-11" db="EMBL/GenBank/DDBJ databases">
        <authorList>
            <person name="Geib S."/>
        </authorList>
    </citation>
    <scope>NUCLEOTIDE SEQUENCE</scope>
</reference>
<proteinExistence type="predicted"/>
<dbReference type="EMBL" id="GBXI01007618">
    <property type="protein sequence ID" value="JAD06674.1"/>
    <property type="molecule type" value="Transcribed_RNA"/>
</dbReference>
<feature type="signal peptide" evidence="1">
    <location>
        <begin position="1"/>
        <end position="28"/>
    </location>
</feature>
<feature type="chain" id="PRO_5001994571" evidence="1">
    <location>
        <begin position="29"/>
        <end position="169"/>
    </location>
</feature>